<reference evidence="3" key="1">
    <citation type="journal article" date="2019" name="Int. J. Syst. Evol. Microbiol.">
        <title>The Global Catalogue of Microorganisms (GCM) 10K type strain sequencing project: providing services to taxonomists for standard genome sequencing and annotation.</title>
        <authorList>
            <consortium name="The Broad Institute Genomics Platform"/>
            <consortium name="The Broad Institute Genome Sequencing Center for Infectious Disease"/>
            <person name="Wu L."/>
            <person name="Ma J."/>
        </authorList>
    </citation>
    <scope>NUCLEOTIDE SEQUENCE [LARGE SCALE GENOMIC DNA]</scope>
    <source>
        <strain evidence="3">CCUG 56754</strain>
    </source>
</reference>
<sequence>MSAITVKEAMKFFYSYGLKWDEKLVQEWMNDPHTKITSNQACEDDLHRFNDWCKWKDTAYEEGIDDQTKIANLLEEINDLKSEISSLKTEQEDLKEQLGIMPF</sequence>
<accession>A0ABW3LQL7</accession>
<proteinExistence type="predicted"/>
<comment type="caution">
    <text evidence="2">The sequence shown here is derived from an EMBL/GenBank/DDBJ whole genome shotgun (WGS) entry which is preliminary data.</text>
</comment>
<evidence type="ECO:0000313" key="2">
    <source>
        <dbReference type="EMBL" id="MFD1039641.1"/>
    </source>
</evidence>
<keyword evidence="3" id="KW-1185">Reference proteome</keyword>
<evidence type="ECO:0000256" key="1">
    <source>
        <dbReference type="SAM" id="Coils"/>
    </source>
</evidence>
<gene>
    <name evidence="2" type="ORF">ACFQ3N_14725</name>
</gene>
<feature type="coiled-coil region" evidence="1">
    <location>
        <begin position="70"/>
        <end position="97"/>
    </location>
</feature>
<evidence type="ECO:0000313" key="3">
    <source>
        <dbReference type="Proteomes" id="UP001597040"/>
    </source>
</evidence>
<keyword evidence="1" id="KW-0175">Coiled coil</keyword>
<dbReference type="Proteomes" id="UP001597040">
    <property type="component" value="Unassembled WGS sequence"/>
</dbReference>
<organism evidence="2 3">
    <name type="scientific">Virgibacillus byunsanensis</name>
    <dbReference type="NCBI Taxonomy" id="570945"/>
    <lineage>
        <taxon>Bacteria</taxon>
        <taxon>Bacillati</taxon>
        <taxon>Bacillota</taxon>
        <taxon>Bacilli</taxon>
        <taxon>Bacillales</taxon>
        <taxon>Bacillaceae</taxon>
        <taxon>Virgibacillus</taxon>
    </lineage>
</organism>
<dbReference type="EMBL" id="JBHTKJ010000042">
    <property type="protein sequence ID" value="MFD1039641.1"/>
    <property type="molecule type" value="Genomic_DNA"/>
</dbReference>
<protein>
    <submittedName>
        <fullName evidence="2">Uncharacterized protein</fullName>
    </submittedName>
</protein>
<name>A0ABW3LQL7_9BACI</name>
<dbReference type="RefSeq" id="WP_390363299.1">
    <property type="nucleotide sequence ID" value="NZ_JBHTKJ010000042.1"/>
</dbReference>